<proteinExistence type="inferred from homology"/>
<evidence type="ECO:0000256" key="6">
    <source>
        <dbReference type="SAM" id="SignalP"/>
    </source>
</evidence>
<dbReference type="InterPro" id="IPR011250">
    <property type="entry name" value="OMP/PagP_B-barrel"/>
</dbReference>
<dbReference type="PANTHER" id="PTHR34001">
    <property type="entry name" value="BLL7405 PROTEIN"/>
    <property type="match status" value="1"/>
</dbReference>
<keyword evidence="3" id="KW-0472">Membrane</keyword>
<dbReference type="Gene3D" id="2.40.160.20">
    <property type="match status" value="1"/>
</dbReference>
<dbReference type="Proteomes" id="UP001271249">
    <property type="component" value="Unassembled WGS sequence"/>
</dbReference>
<evidence type="ECO:0000313" key="9">
    <source>
        <dbReference type="Proteomes" id="UP001271249"/>
    </source>
</evidence>
<evidence type="ECO:0000313" key="8">
    <source>
        <dbReference type="EMBL" id="MDX8492658.1"/>
    </source>
</evidence>
<evidence type="ECO:0000256" key="4">
    <source>
        <dbReference type="ARBA" id="ARBA00023237"/>
    </source>
</evidence>
<evidence type="ECO:0000256" key="2">
    <source>
        <dbReference type="ARBA" id="ARBA00022729"/>
    </source>
</evidence>
<organism evidence="8 9">
    <name type="scientific">Mesorhizobium captivum</name>
    <dbReference type="NCBI Taxonomy" id="3072319"/>
    <lineage>
        <taxon>Bacteria</taxon>
        <taxon>Pseudomonadati</taxon>
        <taxon>Pseudomonadota</taxon>
        <taxon>Alphaproteobacteria</taxon>
        <taxon>Hyphomicrobiales</taxon>
        <taxon>Phyllobacteriaceae</taxon>
        <taxon>Mesorhizobium</taxon>
    </lineage>
</organism>
<dbReference type="EMBL" id="JAVIJC010000012">
    <property type="protein sequence ID" value="MDX8492658.1"/>
    <property type="molecule type" value="Genomic_DNA"/>
</dbReference>
<feature type="signal peptide" evidence="6">
    <location>
        <begin position="1"/>
        <end position="20"/>
    </location>
</feature>
<keyword evidence="9" id="KW-1185">Reference proteome</keyword>
<feature type="domain" description="Outer membrane protein beta-barrel" evidence="7">
    <location>
        <begin position="19"/>
        <end position="262"/>
    </location>
</feature>
<dbReference type="RefSeq" id="WP_320221115.1">
    <property type="nucleotide sequence ID" value="NZ_JAVIJB010000010.1"/>
</dbReference>
<keyword evidence="2 6" id="KW-0732">Signal</keyword>
<dbReference type="InterPro" id="IPR051692">
    <property type="entry name" value="OMP-like"/>
</dbReference>
<comment type="caution">
    <text evidence="8">The sequence shown here is derived from an EMBL/GenBank/DDBJ whole genome shotgun (WGS) entry which is preliminary data.</text>
</comment>
<dbReference type="InterPro" id="IPR027385">
    <property type="entry name" value="Beta-barrel_OMP"/>
</dbReference>
<feature type="chain" id="PRO_5045136280" evidence="6">
    <location>
        <begin position="21"/>
        <end position="263"/>
    </location>
</feature>
<dbReference type="SUPFAM" id="SSF56925">
    <property type="entry name" value="OMPA-like"/>
    <property type="match status" value="1"/>
</dbReference>
<name>A0ABU4Z0A5_9HYPH</name>
<accession>A0ABU4Z0A5</accession>
<protein>
    <submittedName>
        <fullName evidence="8">Porin family protein</fullName>
    </submittedName>
</protein>
<keyword evidence="4" id="KW-0998">Cell outer membrane</keyword>
<comment type="subcellular location">
    <subcellularLocation>
        <location evidence="1">Cell outer membrane</location>
    </subcellularLocation>
</comment>
<dbReference type="Pfam" id="PF13505">
    <property type="entry name" value="OMP_b-brl"/>
    <property type="match status" value="1"/>
</dbReference>
<comment type="similarity">
    <text evidence="5">Belongs to the Omp25/RopB family.</text>
</comment>
<sequence>MNIAKTLVLTSLVLGGVGFAAAGAARAGDAVPSWSGAYTGANFGYGWDSGKVGLSPSTDVPELQDFLDDIIASGSFPSSISPSARGVIGGGQAGYNWQLPSGWIVGIEADLQASGIGGSKSEARFPEFFDATSTSVEMKVDWFGTLRGRAGYLVDPQWLVYATGGLAFGETSLSYSEADVTSGCIPDATICGDHTASGTRAGWTVGAGVETMLAPNWSVKAEYLYVDLGKRSFTAATNTPIDFNVSAKYHEQTARIGLNYHFD</sequence>
<reference evidence="8 9" key="1">
    <citation type="submission" date="2023-08" db="EMBL/GenBank/DDBJ databases">
        <title>Implementing the SeqCode for naming new Mesorhizobium species isolated from Vachellia karroo root nodules.</title>
        <authorList>
            <person name="Van Lill M."/>
        </authorList>
    </citation>
    <scope>NUCLEOTIDE SEQUENCE [LARGE SCALE GENOMIC DNA]</scope>
    <source>
        <strain evidence="8 9">VK22B</strain>
    </source>
</reference>
<evidence type="ECO:0000256" key="3">
    <source>
        <dbReference type="ARBA" id="ARBA00023136"/>
    </source>
</evidence>
<evidence type="ECO:0000259" key="7">
    <source>
        <dbReference type="Pfam" id="PF13505"/>
    </source>
</evidence>
<gene>
    <name evidence="8" type="ORF">RFN29_13850</name>
</gene>
<dbReference type="PANTHER" id="PTHR34001:SF3">
    <property type="entry name" value="BLL7405 PROTEIN"/>
    <property type="match status" value="1"/>
</dbReference>
<evidence type="ECO:0000256" key="1">
    <source>
        <dbReference type="ARBA" id="ARBA00004442"/>
    </source>
</evidence>
<evidence type="ECO:0000256" key="5">
    <source>
        <dbReference type="ARBA" id="ARBA00038306"/>
    </source>
</evidence>